<gene>
    <name evidence="1" type="ORF">Godav_027172</name>
</gene>
<dbReference type="Proteomes" id="UP000593561">
    <property type="component" value="Unassembled WGS sequence"/>
</dbReference>
<name>A0A7J8RVZ3_GOSDV</name>
<dbReference type="AlphaFoldDB" id="A0A7J8RVZ3"/>
<dbReference type="EMBL" id="JABFAC010000007">
    <property type="protein sequence ID" value="MBA0617750.1"/>
    <property type="molecule type" value="Genomic_DNA"/>
</dbReference>
<evidence type="ECO:0000313" key="2">
    <source>
        <dbReference type="Proteomes" id="UP000593561"/>
    </source>
</evidence>
<comment type="caution">
    <text evidence="1">The sequence shown here is derived from an EMBL/GenBank/DDBJ whole genome shotgun (WGS) entry which is preliminary data.</text>
</comment>
<accession>A0A7J8RVZ3</accession>
<organism evidence="1 2">
    <name type="scientific">Gossypium davidsonii</name>
    <name type="common">Davidson's cotton</name>
    <name type="synonym">Gossypium klotzschianum subsp. davidsonii</name>
    <dbReference type="NCBI Taxonomy" id="34287"/>
    <lineage>
        <taxon>Eukaryota</taxon>
        <taxon>Viridiplantae</taxon>
        <taxon>Streptophyta</taxon>
        <taxon>Embryophyta</taxon>
        <taxon>Tracheophyta</taxon>
        <taxon>Spermatophyta</taxon>
        <taxon>Magnoliopsida</taxon>
        <taxon>eudicotyledons</taxon>
        <taxon>Gunneridae</taxon>
        <taxon>Pentapetalae</taxon>
        <taxon>rosids</taxon>
        <taxon>malvids</taxon>
        <taxon>Malvales</taxon>
        <taxon>Malvaceae</taxon>
        <taxon>Malvoideae</taxon>
        <taxon>Gossypium</taxon>
    </lineage>
</organism>
<reference evidence="1 2" key="1">
    <citation type="journal article" date="2019" name="Genome Biol. Evol.">
        <title>Insights into the evolution of the New World diploid cottons (Gossypium, subgenus Houzingenia) based on genome sequencing.</title>
        <authorList>
            <person name="Grover C.E."/>
            <person name="Arick M.A. 2nd"/>
            <person name="Thrash A."/>
            <person name="Conover J.L."/>
            <person name="Sanders W.S."/>
            <person name="Peterson D.G."/>
            <person name="Frelichowski J.E."/>
            <person name="Scheffler J.A."/>
            <person name="Scheffler B.E."/>
            <person name="Wendel J.F."/>
        </authorList>
    </citation>
    <scope>NUCLEOTIDE SEQUENCE [LARGE SCALE GENOMIC DNA]</scope>
    <source>
        <strain evidence="1">27</strain>
        <tissue evidence="1">Leaf</tissue>
    </source>
</reference>
<evidence type="ECO:0000313" key="1">
    <source>
        <dbReference type="EMBL" id="MBA0617750.1"/>
    </source>
</evidence>
<keyword evidence="2" id="KW-1185">Reference proteome</keyword>
<protein>
    <submittedName>
        <fullName evidence="1">Uncharacterized protein</fullName>
    </submittedName>
</protein>
<sequence length="84" mass="9540">MMMALKKETMATTKALSTIIDELNGELALCRAVVSNGVSSVAFNCEVDVPKPKEFMGTRFACDVGNFLWRMEHYFRMPKASWRM</sequence>
<proteinExistence type="predicted"/>